<accession>A0AAV8A5X5</accession>
<name>A0AAV8A5X5_9EUKA</name>
<evidence type="ECO:0000313" key="2">
    <source>
        <dbReference type="EMBL" id="KAJ3448222.1"/>
    </source>
</evidence>
<evidence type="ECO:0000256" key="1">
    <source>
        <dbReference type="ARBA" id="ARBA00023284"/>
    </source>
</evidence>
<dbReference type="Proteomes" id="UP001146793">
    <property type="component" value="Unassembled WGS sequence"/>
</dbReference>
<dbReference type="InterPro" id="IPR011893">
    <property type="entry name" value="Selenoprotein_Rdx-typ"/>
</dbReference>
<sequence length="99" mass="11504">MYVPSYFKIHYSEKKKKELNFFNGLKGLTQVIYITVFTEISATVDKTIDNITWIGNQKEPRVGAFEVVLENGKQIWSKLDCSRFPKPSELITLIQENMN</sequence>
<protein>
    <submittedName>
        <fullName evidence="2">Thioredoxin reductase-like selenoprotein t</fullName>
    </submittedName>
</protein>
<comment type="caution">
    <text evidence="2">The sequence shown here is derived from an EMBL/GenBank/DDBJ whole genome shotgun (WGS) entry which is preliminary data.</text>
</comment>
<proteinExistence type="predicted"/>
<keyword evidence="1" id="KW-0676">Redox-active center</keyword>
<evidence type="ECO:0000313" key="3">
    <source>
        <dbReference type="Proteomes" id="UP001146793"/>
    </source>
</evidence>
<dbReference type="Pfam" id="PF10262">
    <property type="entry name" value="Rdx"/>
    <property type="match status" value="1"/>
</dbReference>
<dbReference type="EMBL" id="JANTQA010000015">
    <property type="protein sequence ID" value="KAJ3448222.1"/>
    <property type="molecule type" value="Genomic_DNA"/>
</dbReference>
<reference evidence="2" key="1">
    <citation type="submission" date="2022-08" db="EMBL/GenBank/DDBJ databases">
        <title>Novel sulphate-reducing endosymbionts in the free-living metamonad Anaeramoeba.</title>
        <authorList>
            <person name="Jerlstrom-Hultqvist J."/>
            <person name="Cepicka I."/>
            <person name="Gallot-Lavallee L."/>
            <person name="Salas-Leiva D."/>
            <person name="Curtis B.A."/>
            <person name="Zahonova K."/>
            <person name="Pipaliya S."/>
            <person name="Dacks J."/>
            <person name="Roger A.J."/>
        </authorList>
    </citation>
    <scope>NUCLEOTIDE SEQUENCE</scope>
    <source>
        <strain evidence="2">Busselton2</strain>
    </source>
</reference>
<dbReference type="NCBIfam" id="TIGR02174">
    <property type="entry name" value="CXXU_selWTH"/>
    <property type="match status" value="1"/>
</dbReference>
<gene>
    <name evidence="2" type="ORF">M0812_00699</name>
</gene>
<dbReference type="SUPFAM" id="SSF52833">
    <property type="entry name" value="Thioredoxin-like"/>
    <property type="match status" value="1"/>
</dbReference>
<dbReference type="InterPro" id="IPR036249">
    <property type="entry name" value="Thioredoxin-like_sf"/>
</dbReference>
<organism evidence="2 3">
    <name type="scientific">Anaeramoeba flamelloides</name>
    <dbReference type="NCBI Taxonomy" id="1746091"/>
    <lineage>
        <taxon>Eukaryota</taxon>
        <taxon>Metamonada</taxon>
        <taxon>Anaeramoebidae</taxon>
        <taxon>Anaeramoeba</taxon>
    </lineage>
</organism>
<dbReference type="Gene3D" id="3.40.30.10">
    <property type="entry name" value="Glutaredoxin"/>
    <property type="match status" value="1"/>
</dbReference>
<dbReference type="AlphaFoldDB" id="A0AAV8A5X5"/>